<evidence type="ECO:0008006" key="4">
    <source>
        <dbReference type="Google" id="ProtNLM"/>
    </source>
</evidence>
<dbReference type="SUPFAM" id="SSF82171">
    <property type="entry name" value="DPP6 N-terminal domain-like"/>
    <property type="match status" value="1"/>
</dbReference>
<comment type="caution">
    <text evidence="2">The sequence shown here is derived from an EMBL/GenBank/DDBJ whole genome shotgun (WGS) entry which is preliminary data.</text>
</comment>
<dbReference type="InterPro" id="IPR011659">
    <property type="entry name" value="WD40"/>
</dbReference>
<dbReference type="InterPro" id="IPR045519">
    <property type="entry name" value="DUF6476"/>
</dbReference>
<accession>A0A2M8QA67</accession>
<reference evidence="2 3" key="1">
    <citation type="submission" date="2017-11" db="EMBL/GenBank/DDBJ databases">
        <title>Evolution of Phototrophy in the Chloroflexi Phylum Driven by Horizontal Gene Transfer.</title>
        <authorList>
            <person name="Ward L.M."/>
            <person name="Hemp J."/>
            <person name="Shih P.M."/>
            <person name="Mcglynn S.E."/>
            <person name="Fischer W."/>
        </authorList>
    </citation>
    <scope>NUCLEOTIDE SEQUENCE [LARGE SCALE GENOMIC DNA]</scope>
    <source>
        <strain evidence="2">JP3_7</strain>
    </source>
</reference>
<protein>
    <recommendedName>
        <fullName evidence="4">Dipeptidylpeptidase IV N-terminal domain-containing protein</fullName>
    </recommendedName>
</protein>
<organism evidence="2 3">
    <name type="scientific">Candidatus Thermofonsia Clade 3 bacterium</name>
    <dbReference type="NCBI Taxonomy" id="2364212"/>
    <lineage>
        <taxon>Bacteria</taxon>
        <taxon>Bacillati</taxon>
        <taxon>Chloroflexota</taxon>
        <taxon>Candidatus Thermofontia</taxon>
        <taxon>Candidatus Thermofonsia Clade 3</taxon>
    </lineage>
</organism>
<dbReference type="AlphaFoldDB" id="A0A2M8QA67"/>
<evidence type="ECO:0000313" key="3">
    <source>
        <dbReference type="Proteomes" id="UP000230790"/>
    </source>
</evidence>
<gene>
    <name evidence="2" type="ORF">CUN48_12485</name>
</gene>
<dbReference type="Gene3D" id="2.120.10.30">
    <property type="entry name" value="TolB, C-terminal domain"/>
    <property type="match status" value="1"/>
</dbReference>
<comment type="similarity">
    <text evidence="1">Belongs to the TolB family.</text>
</comment>
<dbReference type="Pfam" id="PF20082">
    <property type="entry name" value="DUF6476"/>
    <property type="match status" value="1"/>
</dbReference>
<dbReference type="Pfam" id="PF07676">
    <property type="entry name" value="PD40"/>
    <property type="match status" value="1"/>
</dbReference>
<evidence type="ECO:0000256" key="1">
    <source>
        <dbReference type="ARBA" id="ARBA00009820"/>
    </source>
</evidence>
<proteinExistence type="inferred from homology"/>
<dbReference type="Proteomes" id="UP000230790">
    <property type="component" value="Unassembled WGS sequence"/>
</dbReference>
<sequence>MSACSFDAPTQPKLRVELPQEFRLPQNDLVKAFERRVGRIAVVAEDGNILVMDQTGGNIVRITRDGNRLTPGSNEALFYSLPVWSPDAKQIAIVELTARRTPANALIELNPEAVVIQRGPNSIVVEQTEEGSTMQPAEPGMHVERRPKRVIIQRSAEGSELMSSAIYLASADGKRPLREVFLSKTHDIPYLDWAPDGSHLAFLAQDIKDQTYEVNLISTQEGARPRRLFAGKSVFWNWNADGKTLIAKVSASNGAPDRLHLVDVVRNQTTRITNKDRLAFQSPHFSPDGGYMLITESAGAGRNKLVLADRMGRPLRTLTEFEGRISFAWSPAGAQIAYVVHTDEREPGGPLSVLDVNTGAKKVISNKPVVAFFWSPDGQRIASFSSASATDIPQGFKGFDFTPPLDVPYMLLETINPEDGNARSLFYFAPTAAFRRLAAEFDRYSRSVTLWSPDSRKLVFTLTYGNANGTRDYVLETEASGSINPRVLGNGSLAFWSPR</sequence>
<name>A0A2M8QA67_9CHLR</name>
<dbReference type="PANTHER" id="PTHR36842:SF1">
    <property type="entry name" value="PROTEIN TOLB"/>
    <property type="match status" value="1"/>
</dbReference>
<dbReference type="EMBL" id="PGTN01000108">
    <property type="protein sequence ID" value="PJF46699.1"/>
    <property type="molecule type" value="Genomic_DNA"/>
</dbReference>
<dbReference type="InterPro" id="IPR011042">
    <property type="entry name" value="6-blade_b-propeller_TolB-like"/>
</dbReference>
<dbReference type="PANTHER" id="PTHR36842">
    <property type="entry name" value="PROTEIN TOLB HOMOLOG"/>
    <property type="match status" value="1"/>
</dbReference>
<dbReference type="Gene3D" id="2.140.10.30">
    <property type="entry name" value="Dipeptidylpeptidase IV, N-terminal domain"/>
    <property type="match status" value="1"/>
</dbReference>
<evidence type="ECO:0000313" key="2">
    <source>
        <dbReference type="EMBL" id="PJF46699.1"/>
    </source>
</evidence>